<evidence type="ECO:0000256" key="6">
    <source>
        <dbReference type="ARBA" id="ARBA00022630"/>
    </source>
</evidence>
<evidence type="ECO:0000256" key="4">
    <source>
        <dbReference type="ARBA" id="ARBA00008008"/>
    </source>
</evidence>
<evidence type="ECO:0000256" key="9">
    <source>
        <dbReference type="ARBA" id="ARBA00023002"/>
    </source>
</evidence>
<name>A0A6J6XLA1_9ZZZZ</name>
<protein>
    <submittedName>
        <fullName evidence="11">Unannotated protein</fullName>
    </submittedName>
</protein>
<dbReference type="PANTHER" id="PTHR48109:SF1">
    <property type="entry name" value="DIHYDROOROTATE DEHYDROGENASE (FUMARATE)"/>
    <property type="match status" value="1"/>
</dbReference>
<keyword evidence="6" id="KW-0285">Flavoprotein</keyword>
<reference evidence="11" key="1">
    <citation type="submission" date="2020-05" db="EMBL/GenBank/DDBJ databases">
        <authorList>
            <person name="Chiriac C."/>
            <person name="Salcher M."/>
            <person name="Ghai R."/>
            <person name="Kavagutti S V."/>
        </authorList>
    </citation>
    <scope>NUCLEOTIDE SEQUENCE</scope>
</reference>
<organism evidence="11">
    <name type="scientific">freshwater metagenome</name>
    <dbReference type="NCBI Taxonomy" id="449393"/>
    <lineage>
        <taxon>unclassified sequences</taxon>
        <taxon>metagenomes</taxon>
        <taxon>ecological metagenomes</taxon>
    </lineage>
</organism>
<comment type="cofactor">
    <cofactor evidence="1">
        <name>FMN</name>
        <dbReference type="ChEBI" id="CHEBI:58210"/>
    </cofactor>
</comment>
<comment type="similarity">
    <text evidence="4">Belongs to the dihydroorotate dehydrogenase family. Type 1 subfamily.</text>
</comment>
<dbReference type="InterPro" id="IPR012135">
    <property type="entry name" value="Dihydroorotate_DH_1_2"/>
</dbReference>
<keyword evidence="5" id="KW-0963">Cytoplasm</keyword>
<evidence type="ECO:0000256" key="3">
    <source>
        <dbReference type="ARBA" id="ARBA00004725"/>
    </source>
</evidence>
<dbReference type="InterPro" id="IPR024920">
    <property type="entry name" value="Dihydroorotate_DH_1"/>
</dbReference>
<dbReference type="AlphaFoldDB" id="A0A6J6XLA1"/>
<dbReference type="InterPro" id="IPR050074">
    <property type="entry name" value="DHO_dehydrogenase"/>
</dbReference>
<dbReference type="SUPFAM" id="SSF51395">
    <property type="entry name" value="FMN-linked oxidoreductases"/>
    <property type="match status" value="1"/>
</dbReference>
<dbReference type="GO" id="GO:0004152">
    <property type="term" value="F:dihydroorotate dehydrogenase activity"/>
    <property type="evidence" value="ECO:0007669"/>
    <property type="project" value="InterPro"/>
</dbReference>
<evidence type="ECO:0000256" key="5">
    <source>
        <dbReference type="ARBA" id="ARBA00022490"/>
    </source>
</evidence>
<gene>
    <name evidence="11" type="ORF">UFOPK2992_00792</name>
</gene>
<dbReference type="GO" id="GO:0006207">
    <property type="term" value="P:'de novo' pyrimidine nucleobase biosynthetic process"/>
    <property type="evidence" value="ECO:0007669"/>
    <property type="project" value="InterPro"/>
</dbReference>
<feature type="domain" description="Dihydroorotate dehydrogenase catalytic" evidence="10">
    <location>
        <begin position="15"/>
        <end position="292"/>
    </location>
</feature>
<dbReference type="InterPro" id="IPR001295">
    <property type="entry name" value="Dihydroorotate_DH_CS"/>
</dbReference>
<keyword evidence="9" id="KW-0560">Oxidoreductase</keyword>
<proteinExistence type="inferred from homology"/>
<dbReference type="InterPro" id="IPR005720">
    <property type="entry name" value="Dihydroorotate_DH_cat"/>
</dbReference>
<comment type="subcellular location">
    <subcellularLocation>
        <location evidence="2">Cytoplasm</location>
    </subcellularLocation>
</comment>
<dbReference type="EMBL" id="CAFAAI010000119">
    <property type="protein sequence ID" value="CAB4796945.1"/>
    <property type="molecule type" value="Genomic_DNA"/>
</dbReference>
<dbReference type="PANTHER" id="PTHR48109">
    <property type="entry name" value="DIHYDROOROTATE DEHYDROGENASE (QUINONE), MITOCHONDRIAL-RELATED"/>
    <property type="match status" value="1"/>
</dbReference>
<evidence type="ECO:0000256" key="8">
    <source>
        <dbReference type="ARBA" id="ARBA00022975"/>
    </source>
</evidence>
<dbReference type="GO" id="GO:0044205">
    <property type="term" value="P:'de novo' UMP biosynthetic process"/>
    <property type="evidence" value="ECO:0007669"/>
    <property type="project" value="UniProtKB-UniPathway"/>
</dbReference>
<dbReference type="NCBIfam" id="NF005574">
    <property type="entry name" value="PRK07259.1"/>
    <property type="match status" value="1"/>
</dbReference>
<evidence type="ECO:0000256" key="2">
    <source>
        <dbReference type="ARBA" id="ARBA00004496"/>
    </source>
</evidence>
<evidence type="ECO:0000259" key="10">
    <source>
        <dbReference type="Pfam" id="PF01180"/>
    </source>
</evidence>
<accession>A0A6J6XLA1</accession>
<dbReference type="PROSITE" id="PS00912">
    <property type="entry name" value="DHODEHASE_2"/>
    <property type="match status" value="1"/>
</dbReference>
<dbReference type="InterPro" id="IPR013785">
    <property type="entry name" value="Aldolase_TIM"/>
</dbReference>
<keyword evidence="7" id="KW-0288">FMN</keyword>
<comment type="pathway">
    <text evidence="3">Pyrimidine metabolism; UMP biosynthesis via de novo pathway.</text>
</comment>
<sequence>MSAPAPVSQPDMSVMVGTLAFANPIMSASGTSGHGSELAPYGDLASLGAVVVKSLAPYEWAGNPAPRVHPTPQGMINAVGLQGAGVQRWIHEELPALAATGARVVLSIWGRSVADYAAAAEQVAAIGPAVVAVEVNLSCPNLEGRRGIFAHDPALSAEVMAATAVCGRPRWGKLSPNTDRLVEVAAAVHEAGAEAVTLINTLLGMVIDPMSRRPALGNGGGGLSGRAIHPIAVRAVYDVHAALPTLPIIGVGGVASGWDAAELMLAGASAVQVGTATFADPRAPWNVLEQLRSWATGEGITALRELTGAIR</sequence>
<dbReference type="Pfam" id="PF01180">
    <property type="entry name" value="DHO_dh"/>
    <property type="match status" value="1"/>
</dbReference>
<dbReference type="HAMAP" id="MF_00224">
    <property type="entry name" value="DHO_dh_type1"/>
    <property type="match status" value="1"/>
</dbReference>
<dbReference type="UniPathway" id="UPA00070"/>
<evidence type="ECO:0000313" key="11">
    <source>
        <dbReference type="EMBL" id="CAB4796945.1"/>
    </source>
</evidence>
<evidence type="ECO:0000256" key="7">
    <source>
        <dbReference type="ARBA" id="ARBA00022643"/>
    </source>
</evidence>
<keyword evidence="8" id="KW-0665">Pyrimidine biosynthesis</keyword>
<dbReference type="Gene3D" id="3.20.20.70">
    <property type="entry name" value="Aldolase class I"/>
    <property type="match status" value="1"/>
</dbReference>
<evidence type="ECO:0000256" key="1">
    <source>
        <dbReference type="ARBA" id="ARBA00001917"/>
    </source>
</evidence>
<dbReference type="GO" id="GO:0005737">
    <property type="term" value="C:cytoplasm"/>
    <property type="evidence" value="ECO:0007669"/>
    <property type="project" value="UniProtKB-SubCell"/>
</dbReference>
<dbReference type="PIRSF" id="PIRSF000164">
    <property type="entry name" value="DHO_oxidase"/>
    <property type="match status" value="1"/>
</dbReference>